<dbReference type="GO" id="GO:0006281">
    <property type="term" value="P:DNA repair"/>
    <property type="evidence" value="ECO:0007669"/>
    <property type="project" value="TreeGrafter"/>
</dbReference>
<protein>
    <submittedName>
        <fullName evidence="2">Uncharacterized protein</fullName>
    </submittedName>
</protein>
<dbReference type="GO" id="GO:0006355">
    <property type="term" value="P:regulation of DNA-templated transcription"/>
    <property type="evidence" value="ECO:0007669"/>
    <property type="project" value="TreeGrafter"/>
</dbReference>
<dbReference type="GO" id="GO:0005634">
    <property type="term" value="C:nucleus"/>
    <property type="evidence" value="ECO:0007669"/>
    <property type="project" value="TreeGrafter"/>
</dbReference>
<proteinExistence type="predicted"/>
<feature type="region of interest" description="Disordered" evidence="1">
    <location>
        <begin position="190"/>
        <end position="244"/>
    </location>
</feature>
<accession>A0AAD5QRG5</accession>
<dbReference type="EMBL" id="JAHQIW010003479">
    <property type="protein sequence ID" value="KAJ1358810.1"/>
    <property type="molecule type" value="Genomic_DNA"/>
</dbReference>
<dbReference type="InterPro" id="IPR046807">
    <property type="entry name" value="Tra1_central"/>
</dbReference>
<dbReference type="InterPro" id="IPR050517">
    <property type="entry name" value="DDR_Repair_Kinase"/>
</dbReference>
<feature type="compositionally biased region" description="Polar residues" evidence="1">
    <location>
        <begin position="216"/>
        <end position="243"/>
    </location>
</feature>
<dbReference type="InterPro" id="IPR046805">
    <property type="entry name" value="Tra1_ring"/>
</dbReference>
<dbReference type="GO" id="GO:0000124">
    <property type="term" value="C:SAGA complex"/>
    <property type="evidence" value="ECO:0007669"/>
    <property type="project" value="TreeGrafter"/>
</dbReference>
<dbReference type="Proteomes" id="UP001196413">
    <property type="component" value="Unassembled WGS sequence"/>
</dbReference>
<reference evidence="2" key="1">
    <citation type="submission" date="2021-06" db="EMBL/GenBank/DDBJ databases">
        <title>Parelaphostrongylus tenuis whole genome reference sequence.</title>
        <authorList>
            <person name="Garwood T.J."/>
            <person name="Larsen P.A."/>
            <person name="Fountain-Jones N.M."/>
            <person name="Garbe J.R."/>
            <person name="Macchietto M.G."/>
            <person name="Kania S.A."/>
            <person name="Gerhold R.W."/>
            <person name="Richards J.E."/>
            <person name="Wolf T.M."/>
        </authorList>
    </citation>
    <scope>NUCLEOTIDE SEQUENCE</scope>
    <source>
        <strain evidence="2">MNPRO001-30</strain>
        <tissue evidence="2">Meninges</tissue>
    </source>
</reference>
<gene>
    <name evidence="2" type="ORF">KIN20_017332</name>
</gene>
<evidence type="ECO:0000313" key="2">
    <source>
        <dbReference type="EMBL" id="KAJ1358810.1"/>
    </source>
</evidence>
<name>A0AAD5QRG5_PARTN</name>
<dbReference type="Pfam" id="PF20175">
    <property type="entry name" value="Tra1_central"/>
    <property type="match status" value="1"/>
</dbReference>
<sequence length="905" mass="101941">MSCRIDCRQERCVDYVEVLFHFGLTSEIHSMLPRLLSEVALIGSGYTAVDHLRGYFYQTMADFLHHVRASLSFDMLAHVAFVFCREMHDNLLPYQIQVICARVLSSVLEGLSKHGREGEATRDLVLMILESLVVKMKVIAVYHLPLLFKQHGADISYDYKSCDRDGPDTTDDDKLSDEVIREEVRRCSIDTAPEMEIGPTDPLHAPSPSMPLPKENASQKQSSPACKMGTSTLTGSNRSTQSPPLVRERDIFERMFKYSVQCLDVYMIPFPQPPPRAEVSLSVPGGTRSKEEKDALDALASLFTMLNLDVFGEIFTKYMDFFVVRMAKNLPLQMACDAFLVRADVSFRFGCIIVKYLMDRLPSLAVMNDVSALYVKLFKMIFSAIGCQNSASRDGEIMLKPYLPELIRKSMEYALCARDPINYFMLLRALFRSIGGGLHDILYSQFLPLLPDLMLFFNKLQWCDHRQMMRELFVELCLTVPVRLSTLLPHLPLLMEPLVCALNGGPNLVQQGLRTLELCVDNLQPDFLFDNFSPVRGGMMQGLYKVIGKSGDPLSVATAVRVLGKFGGANRNMFTEPPNLKSHPKGDLPPYTVRVAFDRPNTSEGFFSTIFGDLALTEIVRTALKQMRFDPSHSHYSPQVRLYAMELARSLLLTSFAPIDFKEDWESCLKDCFREQFKQLDNAPDDCTVFRCVREGDRSIHSDALMILFCGIVGKDLRSKYIKFFNTTIRYLTLQALLEFTGRAALMSVDHPAQCMDGSVLVDAIVTALSDSTKDFCQSAIVGLRHINDVCRVVIADLDVMPRIPFIRYLIESVSSLCYASSWFVRLGGASGLMYFIENYPDSVVLTNISRFLESLVEVLIGMTDQVSCGAVDMAVSAVEKLLRRCFVGSKLDDTKVQRIYELCG</sequence>
<organism evidence="2 3">
    <name type="scientific">Parelaphostrongylus tenuis</name>
    <name type="common">Meningeal worm</name>
    <dbReference type="NCBI Taxonomy" id="148309"/>
    <lineage>
        <taxon>Eukaryota</taxon>
        <taxon>Metazoa</taxon>
        <taxon>Ecdysozoa</taxon>
        <taxon>Nematoda</taxon>
        <taxon>Chromadorea</taxon>
        <taxon>Rhabditida</taxon>
        <taxon>Rhabditina</taxon>
        <taxon>Rhabditomorpha</taxon>
        <taxon>Strongyloidea</taxon>
        <taxon>Metastrongylidae</taxon>
        <taxon>Parelaphostrongylus</taxon>
    </lineage>
</organism>
<dbReference type="PANTHER" id="PTHR11139">
    <property type="entry name" value="ATAXIA TELANGIECTASIA MUTATED ATM -RELATED"/>
    <property type="match status" value="1"/>
</dbReference>
<comment type="caution">
    <text evidence="2">The sequence shown here is derived from an EMBL/GenBank/DDBJ whole genome shotgun (WGS) entry which is preliminary data.</text>
</comment>
<keyword evidence="3" id="KW-1185">Reference proteome</keyword>
<evidence type="ECO:0000256" key="1">
    <source>
        <dbReference type="SAM" id="MobiDB-lite"/>
    </source>
</evidence>
<dbReference type="PANTHER" id="PTHR11139:SF1">
    <property type="entry name" value="TRANSFORMATION_TRANSCRIPTION DOMAIN-ASSOCIATED PROTEIN"/>
    <property type="match status" value="1"/>
</dbReference>
<dbReference type="Pfam" id="PF20206">
    <property type="entry name" value="Tra1_ring"/>
    <property type="match status" value="1"/>
</dbReference>
<dbReference type="AlphaFoldDB" id="A0AAD5QRG5"/>
<dbReference type="GO" id="GO:0035267">
    <property type="term" value="C:NuA4 histone acetyltransferase complex"/>
    <property type="evidence" value="ECO:0007669"/>
    <property type="project" value="TreeGrafter"/>
</dbReference>
<dbReference type="SUPFAM" id="SSF48371">
    <property type="entry name" value="ARM repeat"/>
    <property type="match status" value="1"/>
</dbReference>
<evidence type="ECO:0000313" key="3">
    <source>
        <dbReference type="Proteomes" id="UP001196413"/>
    </source>
</evidence>
<dbReference type="InterPro" id="IPR016024">
    <property type="entry name" value="ARM-type_fold"/>
</dbReference>